<protein>
    <submittedName>
        <fullName evidence="1">Uncharacterized protein</fullName>
    </submittedName>
</protein>
<comment type="caution">
    <text evidence="1">The sequence shown here is derived from an EMBL/GenBank/DDBJ whole genome shotgun (WGS) entry which is preliminary data.</text>
</comment>
<organism evidence="1">
    <name type="scientific">Brassica cretica</name>
    <name type="common">Mustard</name>
    <dbReference type="NCBI Taxonomy" id="69181"/>
    <lineage>
        <taxon>Eukaryota</taxon>
        <taxon>Viridiplantae</taxon>
        <taxon>Streptophyta</taxon>
        <taxon>Embryophyta</taxon>
        <taxon>Tracheophyta</taxon>
        <taxon>Spermatophyta</taxon>
        <taxon>Magnoliopsida</taxon>
        <taxon>eudicotyledons</taxon>
        <taxon>Gunneridae</taxon>
        <taxon>Pentapetalae</taxon>
        <taxon>rosids</taxon>
        <taxon>malvids</taxon>
        <taxon>Brassicales</taxon>
        <taxon>Brassicaceae</taxon>
        <taxon>Brassiceae</taxon>
        <taxon>Brassica</taxon>
    </lineage>
</organism>
<reference evidence="1" key="1">
    <citation type="submission" date="2019-12" db="EMBL/GenBank/DDBJ databases">
        <title>Genome sequencing and annotation of Brassica cretica.</title>
        <authorList>
            <person name="Studholme D.J."/>
            <person name="Sarris P.F."/>
        </authorList>
    </citation>
    <scope>NUCLEOTIDE SEQUENCE</scope>
    <source>
        <strain evidence="1">PFS-102/07</strain>
        <tissue evidence="1">Leaf</tissue>
    </source>
</reference>
<sequence>MTVPDSGATRVTVPDSGTTRVPVPAAEIFKETTTYFGICPNLSIFSPSRLWL</sequence>
<proteinExistence type="predicted"/>
<evidence type="ECO:0000313" key="1">
    <source>
        <dbReference type="EMBL" id="KAF2586618.1"/>
    </source>
</evidence>
<gene>
    <name evidence="1" type="ORF">F2Q70_00034147</name>
</gene>
<accession>A0A8S9JYH4</accession>
<name>A0A8S9JYH4_BRACR</name>
<dbReference type="EMBL" id="QGKY02000246">
    <property type="protein sequence ID" value="KAF2586618.1"/>
    <property type="molecule type" value="Genomic_DNA"/>
</dbReference>
<dbReference type="AlphaFoldDB" id="A0A8S9JYH4"/>